<gene>
    <name evidence="1" type="ORF">POM88_052470</name>
</gene>
<dbReference type="InterPro" id="IPR027417">
    <property type="entry name" value="P-loop_NTPase"/>
</dbReference>
<proteinExistence type="predicted"/>
<sequence>MVIIISSKLEEEDIMSGRGRGGTRTQNQRVGQWADKVQNGMLPPSAVMGTTVVGCGDHGGVPAAASHPQSRDPKILTEITLKKKKAKEEKVIKKEGTKKKTVKRLRRKSLHSDLIRMLVLDEADEMLSKEFKKGMDSVVI</sequence>
<dbReference type="Gene3D" id="3.40.50.300">
    <property type="entry name" value="P-loop containing nucleotide triphosphate hydrolases"/>
    <property type="match status" value="1"/>
</dbReference>
<dbReference type="InterPro" id="IPR000629">
    <property type="entry name" value="RNA-helicase_DEAD-box_CS"/>
</dbReference>
<dbReference type="EMBL" id="JAUIZM010000013">
    <property type="protein sequence ID" value="KAK1353335.1"/>
    <property type="molecule type" value="Genomic_DNA"/>
</dbReference>
<reference evidence="1" key="2">
    <citation type="submission" date="2023-05" db="EMBL/GenBank/DDBJ databases">
        <authorList>
            <person name="Schelkunov M.I."/>
        </authorList>
    </citation>
    <scope>NUCLEOTIDE SEQUENCE</scope>
    <source>
        <strain evidence="1">Hsosn_3</strain>
        <tissue evidence="1">Leaf</tissue>
    </source>
</reference>
<dbReference type="AlphaFoldDB" id="A0AAD8GSE9"/>
<protein>
    <submittedName>
        <fullName evidence="1">Uncharacterized protein</fullName>
    </submittedName>
</protein>
<reference evidence="1" key="1">
    <citation type="submission" date="2023-02" db="EMBL/GenBank/DDBJ databases">
        <title>Genome of toxic invasive species Heracleum sosnowskyi carries increased number of genes despite the absence of recent whole-genome duplications.</title>
        <authorList>
            <person name="Schelkunov M."/>
            <person name="Shtratnikova V."/>
            <person name="Makarenko M."/>
            <person name="Klepikova A."/>
            <person name="Omelchenko D."/>
            <person name="Novikova G."/>
            <person name="Obukhova E."/>
            <person name="Bogdanov V."/>
            <person name="Penin A."/>
            <person name="Logacheva M."/>
        </authorList>
    </citation>
    <scope>NUCLEOTIDE SEQUENCE</scope>
    <source>
        <strain evidence="1">Hsosn_3</strain>
        <tissue evidence="1">Leaf</tissue>
    </source>
</reference>
<comment type="caution">
    <text evidence="1">The sequence shown here is derived from an EMBL/GenBank/DDBJ whole genome shotgun (WGS) entry which is preliminary data.</text>
</comment>
<dbReference type="Proteomes" id="UP001237642">
    <property type="component" value="Unassembled WGS sequence"/>
</dbReference>
<accession>A0AAD8GSE9</accession>
<keyword evidence="2" id="KW-1185">Reference proteome</keyword>
<dbReference type="PROSITE" id="PS00039">
    <property type="entry name" value="DEAD_ATP_HELICASE"/>
    <property type="match status" value="1"/>
</dbReference>
<name>A0AAD8GSE9_9APIA</name>
<evidence type="ECO:0000313" key="1">
    <source>
        <dbReference type="EMBL" id="KAK1353335.1"/>
    </source>
</evidence>
<evidence type="ECO:0000313" key="2">
    <source>
        <dbReference type="Proteomes" id="UP001237642"/>
    </source>
</evidence>
<organism evidence="1 2">
    <name type="scientific">Heracleum sosnowskyi</name>
    <dbReference type="NCBI Taxonomy" id="360622"/>
    <lineage>
        <taxon>Eukaryota</taxon>
        <taxon>Viridiplantae</taxon>
        <taxon>Streptophyta</taxon>
        <taxon>Embryophyta</taxon>
        <taxon>Tracheophyta</taxon>
        <taxon>Spermatophyta</taxon>
        <taxon>Magnoliopsida</taxon>
        <taxon>eudicotyledons</taxon>
        <taxon>Gunneridae</taxon>
        <taxon>Pentapetalae</taxon>
        <taxon>asterids</taxon>
        <taxon>campanulids</taxon>
        <taxon>Apiales</taxon>
        <taxon>Apiaceae</taxon>
        <taxon>Apioideae</taxon>
        <taxon>apioid superclade</taxon>
        <taxon>Tordylieae</taxon>
        <taxon>Tordyliinae</taxon>
        <taxon>Heracleum</taxon>
    </lineage>
</organism>